<keyword evidence="2" id="KW-1185">Reference proteome</keyword>
<organism evidence="1 2">
    <name type="scientific">Candidatus Competibacter denitrificans Run_A_D11</name>
    <dbReference type="NCBI Taxonomy" id="1400863"/>
    <lineage>
        <taxon>Bacteria</taxon>
        <taxon>Pseudomonadati</taxon>
        <taxon>Pseudomonadota</taxon>
        <taxon>Gammaproteobacteria</taxon>
        <taxon>Candidatus Competibacteraceae</taxon>
        <taxon>Candidatus Competibacter</taxon>
    </lineage>
</organism>
<evidence type="ECO:0000313" key="2">
    <source>
        <dbReference type="Proteomes" id="UP000035760"/>
    </source>
</evidence>
<reference evidence="1" key="2">
    <citation type="submission" date="2014-03" db="EMBL/GenBank/DDBJ databases">
        <title>Candidatus Competibacter-lineage genomes retrieved from metagenomes reveal functional metabolic diversity.</title>
        <authorList>
            <person name="McIlroy S.J."/>
            <person name="Albertsen M."/>
            <person name="Andresen E.K."/>
            <person name="Saunders A.M."/>
            <person name="Kristiansen R."/>
            <person name="Stokholm-Bjerregaard M."/>
            <person name="Nielsen K.L."/>
            <person name="Nielsen P.H."/>
        </authorList>
    </citation>
    <scope>NUCLEOTIDE SEQUENCE</scope>
    <source>
        <strain evidence="1">Run_A_D11</strain>
    </source>
</reference>
<comment type="caution">
    <text evidence="1">The sequence shown here is derived from an EMBL/GenBank/DDBJ whole genome shotgun (WGS) entry which is preliminary data.</text>
</comment>
<accession>W6MB79</accession>
<protein>
    <submittedName>
        <fullName evidence="1">Uncharacterized protein</fullName>
    </submittedName>
</protein>
<reference evidence="1" key="1">
    <citation type="submission" date="2013-07" db="EMBL/GenBank/DDBJ databases">
        <authorList>
            <person name="McIlroy S."/>
        </authorList>
    </citation>
    <scope>NUCLEOTIDE SEQUENCE [LARGE SCALE GENOMIC DNA]</scope>
    <source>
        <strain evidence="1">Run_A_D11</strain>
    </source>
</reference>
<proteinExistence type="predicted"/>
<sequence length="31" mass="3630">MLFVGEEDDGRDVVQVLGDYKRAWADKIKEF</sequence>
<dbReference type="Proteomes" id="UP000035760">
    <property type="component" value="Unassembled WGS sequence"/>
</dbReference>
<gene>
    <name evidence="1" type="ORF">BN873_1080002</name>
</gene>
<dbReference type="EMBL" id="CBTJ020000011">
    <property type="protein sequence ID" value="CDI01138.1"/>
    <property type="molecule type" value="Genomic_DNA"/>
</dbReference>
<dbReference type="AlphaFoldDB" id="W6MB79"/>
<name>W6MB79_9GAMM</name>
<evidence type="ECO:0000313" key="1">
    <source>
        <dbReference type="EMBL" id="CDI01138.1"/>
    </source>
</evidence>
<dbReference type="STRING" id="1400863.BN873_1080002"/>